<evidence type="ECO:0000256" key="8">
    <source>
        <dbReference type="ARBA" id="ARBA00023065"/>
    </source>
</evidence>
<dbReference type="GeneID" id="125778259"/>
<dbReference type="Gene3D" id="2.60.470.10">
    <property type="entry name" value="Acid-sensing ion channels like domains"/>
    <property type="match status" value="1"/>
</dbReference>
<evidence type="ECO:0000256" key="10">
    <source>
        <dbReference type="ARBA" id="ARBA00023201"/>
    </source>
</evidence>
<reference evidence="14" key="1">
    <citation type="submission" date="2025-08" db="UniProtKB">
        <authorList>
            <consortium name="RefSeq"/>
        </authorList>
    </citation>
    <scope>IDENTIFICATION</scope>
    <source>
        <tissue evidence="14">Adult</tissue>
    </source>
</reference>
<protein>
    <submittedName>
        <fullName evidence="14">Pickpocket protein 28-like</fullName>
    </submittedName>
</protein>
<dbReference type="Pfam" id="PF00858">
    <property type="entry name" value="ASC"/>
    <property type="match status" value="1"/>
</dbReference>
<keyword evidence="13" id="KW-1185">Reference proteome</keyword>
<evidence type="ECO:0000256" key="7">
    <source>
        <dbReference type="ARBA" id="ARBA00023053"/>
    </source>
</evidence>
<evidence type="ECO:0000256" key="4">
    <source>
        <dbReference type="ARBA" id="ARBA00022461"/>
    </source>
</evidence>
<evidence type="ECO:0000256" key="6">
    <source>
        <dbReference type="ARBA" id="ARBA00022989"/>
    </source>
</evidence>
<dbReference type="RefSeq" id="XP_049310957.1">
    <property type="nucleotide sequence ID" value="XM_049455000.1"/>
</dbReference>
<evidence type="ECO:0000256" key="12">
    <source>
        <dbReference type="RuleBase" id="RU000679"/>
    </source>
</evidence>
<evidence type="ECO:0000313" key="14">
    <source>
        <dbReference type="RefSeq" id="XP_049310957.1"/>
    </source>
</evidence>
<dbReference type="Proteomes" id="UP001652620">
    <property type="component" value="Chromosome 4"/>
</dbReference>
<evidence type="ECO:0000256" key="5">
    <source>
        <dbReference type="ARBA" id="ARBA00022692"/>
    </source>
</evidence>
<keyword evidence="9" id="KW-0472">Membrane</keyword>
<evidence type="ECO:0000256" key="2">
    <source>
        <dbReference type="ARBA" id="ARBA00007193"/>
    </source>
</evidence>
<keyword evidence="3 12" id="KW-0813">Transport</keyword>
<keyword evidence="11 12" id="KW-0407">Ion channel</keyword>
<dbReference type="PANTHER" id="PTHR11690:SF243">
    <property type="entry name" value="PICKPOCKET 12-RELATED"/>
    <property type="match status" value="1"/>
</dbReference>
<comment type="similarity">
    <text evidence="2 12">Belongs to the amiloride-sensitive sodium channel (TC 1.A.6) family.</text>
</comment>
<comment type="subcellular location">
    <subcellularLocation>
        <location evidence="1">Membrane</location>
        <topology evidence="1">Multi-pass membrane protein</topology>
    </subcellularLocation>
</comment>
<sequence length="208" mass="23616">MVILANNNQHQPGTQLRYRLPISCCDHMQYEPSAQEQGIELLKRSQSCERMLLKCNFGGVEYNCTELFHPVILDEGLCCTFNSLDQVYKFTNMSMKFNYNKTYPPNVKPVDWSLENGYQNPLPKYYSPMKAVGSGQTLGLNIILNVEKDEYYCSSGNSVGFKVALDNPEEEPNIPESALLLAPGLKSSIRIIPTHQEADRKLRNLSRN</sequence>
<evidence type="ECO:0000256" key="3">
    <source>
        <dbReference type="ARBA" id="ARBA00022448"/>
    </source>
</evidence>
<proteinExistence type="inferred from homology"/>
<evidence type="ECO:0000256" key="9">
    <source>
        <dbReference type="ARBA" id="ARBA00023136"/>
    </source>
</evidence>
<dbReference type="InterPro" id="IPR001873">
    <property type="entry name" value="ENaC"/>
</dbReference>
<keyword evidence="6" id="KW-1133">Transmembrane helix</keyword>
<organism evidence="13 14">
    <name type="scientific">Bactrocera dorsalis</name>
    <name type="common">Oriental fruit fly</name>
    <name type="synonym">Dacus dorsalis</name>
    <dbReference type="NCBI Taxonomy" id="27457"/>
    <lineage>
        <taxon>Eukaryota</taxon>
        <taxon>Metazoa</taxon>
        <taxon>Ecdysozoa</taxon>
        <taxon>Arthropoda</taxon>
        <taxon>Hexapoda</taxon>
        <taxon>Insecta</taxon>
        <taxon>Pterygota</taxon>
        <taxon>Neoptera</taxon>
        <taxon>Endopterygota</taxon>
        <taxon>Diptera</taxon>
        <taxon>Brachycera</taxon>
        <taxon>Muscomorpha</taxon>
        <taxon>Tephritoidea</taxon>
        <taxon>Tephritidae</taxon>
        <taxon>Bactrocera</taxon>
        <taxon>Bactrocera</taxon>
    </lineage>
</organism>
<evidence type="ECO:0000313" key="13">
    <source>
        <dbReference type="Proteomes" id="UP001652620"/>
    </source>
</evidence>
<keyword evidence="4 12" id="KW-0894">Sodium channel</keyword>
<keyword evidence="10 12" id="KW-0739">Sodium transport</keyword>
<name>A0ABM3JNZ1_BACDO</name>
<keyword evidence="8 12" id="KW-0406">Ion transport</keyword>
<gene>
    <name evidence="14" type="primary">LOC125778259</name>
</gene>
<keyword evidence="5 12" id="KW-0812">Transmembrane</keyword>
<keyword evidence="7" id="KW-0915">Sodium</keyword>
<evidence type="ECO:0000256" key="11">
    <source>
        <dbReference type="ARBA" id="ARBA00023303"/>
    </source>
</evidence>
<dbReference type="PANTHER" id="PTHR11690">
    <property type="entry name" value="AMILORIDE-SENSITIVE SODIUM CHANNEL-RELATED"/>
    <property type="match status" value="1"/>
</dbReference>
<accession>A0ABM3JNZ1</accession>
<evidence type="ECO:0000256" key="1">
    <source>
        <dbReference type="ARBA" id="ARBA00004141"/>
    </source>
</evidence>